<accession>A0A6S6QV77</accession>
<dbReference type="EMBL" id="AP023367">
    <property type="protein sequence ID" value="BCJ93586.1"/>
    <property type="molecule type" value="Genomic_DNA"/>
</dbReference>
<organism evidence="1 2">
    <name type="scientific">Anaerocolumna cellulosilytica</name>
    <dbReference type="NCBI Taxonomy" id="433286"/>
    <lineage>
        <taxon>Bacteria</taxon>
        <taxon>Bacillati</taxon>
        <taxon>Bacillota</taxon>
        <taxon>Clostridia</taxon>
        <taxon>Lachnospirales</taxon>
        <taxon>Lachnospiraceae</taxon>
        <taxon>Anaerocolumna</taxon>
    </lineage>
</organism>
<reference evidence="1 2" key="1">
    <citation type="journal article" date="2016" name="Int. J. Syst. Evol. Microbiol.">
        <title>Descriptions of Anaerotaenia torta gen. nov., sp. nov. and Anaerocolumna cellulosilytica gen. nov., sp. nov. isolated from a methanogenic reactor of cattle waste.</title>
        <authorList>
            <person name="Uek A."/>
            <person name="Ohtaki Y."/>
            <person name="Kaku N."/>
            <person name="Ueki K."/>
        </authorList>
    </citation>
    <scope>NUCLEOTIDE SEQUENCE [LARGE SCALE GENOMIC DNA]</scope>
    <source>
        <strain evidence="1 2">SN021</strain>
    </source>
</reference>
<protein>
    <submittedName>
        <fullName evidence="1">Uncharacterized protein</fullName>
    </submittedName>
</protein>
<name>A0A6S6QV77_9FIRM</name>
<dbReference type="AlphaFoldDB" id="A0A6S6QV77"/>
<evidence type="ECO:0000313" key="1">
    <source>
        <dbReference type="EMBL" id="BCJ93586.1"/>
    </source>
</evidence>
<dbReference type="RefSeq" id="WP_243167773.1">
    <property type="nucleotide sequence ID" value="NZ_AP023367.1"/>
</dbReference>
<dbReference type="KEGG" id="acel:acsn021_11550"/>
<gene>
    <name evidence="1" type="ORF">acsn021_11550</name>
</gene>
<proteinExistence type="predicted"/>
<keyword evidence="2" id="KW-1185">Reference proteome</keyword>
<sequence>MSQDNMCSIYAEMHLVFDNDFDVNEITRVLGIEPTACKCRWETKKVH</sequence>
<dbReference type="Proteomes" id="UP000515561">
    <property type="component" value="Chromosome"/>
</dbReference>
<evidence type="ECO:0000313" key="2">
    <source>
        <dbReference type="Proteomes" id="UP000515561"/>
    </source>
</evidence>